<dbReference type="PANTHER" id="PTHR43084:SF1">
    <property type="entry name" value="PERSULFIDE DIOXYGENASE ETHE1, MITOCHONDRIAL"/>
    <property type="match status" value="1"/>
</dbReference>
<evidence type="ECO:0000256" key="1">
    <source>
        <dbReference type="ARBA" id="ARBA00001954"/>
    </source>
</evidence>
<dbReference type="Pfam" id="PF00753">
    <property type="entry name" value="Lactamase_B"/>
    <property type="match status" value="1"/>
</dbReference>
<name>A0A927A0I0_9NOST</name>
<sequence length="233" mass="25635">MLFRQLFDKESSTYTYLIADENTKAAIVVDPVLEQVERDSQLIQELGLTLHYCLETHIHADHITGTGKLRQLTGCLGAIPENAAANCADQKIKDGEILELGSIVIEAIATPGHTDSHLAYLVNQEKLLTGDSLLIRGCGRTDFQSGDAGTLFDVVTERLFALPDETLVYPGHDYNGFTVSTIGEEKQYNPRFQGHNRDSFIEFMSNLNLPNPQKIMAAVPANQRCGNAVSVNN</sequence>
<reference evidence="11" key="1">
    <citation type="journal article" date="2020" name="ISME J.">
        <title>Comparative genomics reveals insights into cyanobacterial evolution and habitat adaptation.</title>
        <authorList>
            <person name="Chen M.Y."/>
            <person name="Teng W.K."/>
            <person name="Zhao L."/>
            <person name="Hu C.X."/>
            <person name="Zhou Y.K."/>
            <person name="Han B.P."/>
            <person name="Song L.R."/>
            <person name="Shu W.S."/>
        </authorList>
    </citation>
    <scope>NUCLEOTIDE SEQUENCE [LARGE SCALE GENOMIC DNA]</scope>
    <source>
        <strain evidence="11">FACHB-251</strain>
    </source>
</reference>
<dbReference type="InterPro" id="IPR051682">
    <property type="entry name" value="Mito_Persulfide_Diox"/>
</dbReference>
<dbReference type="InterPro" id="IPR001279">
    <property type="entry name" value="Metallo-B-lactamas"/>
</dbReference>
<evidence type="ECO:0000256" key="8">
    <source>
        <dbReference type="ARBA" id="ARBA00023004"/>
    </source>
</evidence>
<dbReference type="InterPro" id="IPR044528">
    <property type="entry name" value="POD-like_MBL-fold"/>
</dbReference>
<dbReference type="GO" id="GO:0046872">
    <property type="term" value="F:metal ion binding"/>
    <property type="evidence" value="ECO:0007669"/>
    <property type="project" value="UniProtKB-KW"/>
</dbReference>
<evidence type="ECO:0000313" key="11">
    <source>
        <dbReference type="Proteomes" id="UP000662185"/>
    </source>
</evidence>
<dbReference type="GO" id="GO:0006749">
    <property type="term" value="P:glutathione metabolic process"/>
    <property type="evidence" value="ECO:0007669"/>
    <property type="project" value="InterPro"/>
</dbReference>
<keyword evidence="8" id="KW-0408">Iron</keyword>
<evidence type="ECO:0000256" key="6">
    <source>
        <dbReference type="ARBA" id="ARBA00022990"/>
    </source>
</evidence>
<keyword evidence="6" id="KW-0007">Acetylation</keyword>
<evidence type="ECO:0000256" key="4">
    <source>
        <dbReference type="ARBA" id="ARBA00022946"/>
    </source>
</evidence>
<comment type="caution">
    <text evidence="10">The sequence shown here is derived from an EMBL/GenBank/DDBJ whole genome shotgun (WGS) entry which is preliminary data.</text>
</comment>
<keyword evidence="3" id="KW-0479">Metal-binding</keyword>
<dbReference type="CDD" id="cd07724">
    <property type="entry name" value="POD-like_MBL-fold"/>
    <property type="match status" value="1"/>
</dbReference>
<evidence type="ECO:0000256" key="5">
    <source>
        <dbReference type="ARBA" id="ARBA00022964"/>
    </source>
</evidence>
<evidence type="ECO:0000259" key="9">
    <source>
        <dbReference type="SMART" id="SM00849"/>
    </source>
</evidence>
<comment type="cofactor">
    <cofactor evidence="1">
        <name>Fe(2+)</name>
        <dbReference type="ChEBI" id="CHEBI:29033"/>
    </cofactor>
</comment>
<keyword evidence="5" id="KW-0223">Dioxygenase</keyword>
<dbReference type="EMBL" id="JACJQU010000004">
    <property type="protein sequence ID" value="MBD2293749.1"/>
    <property type="molecule type" value="Genomic_DNA"/>
</dbReference>
<dbReference type="Proteomes" id="UP000662185">
    <property type="component" value="Unassembled WGS sequence"/>
</dbReference>
<evidence type="ECO:0000256" key="2">
    <source>
        <dbReference type="ARBA" id="ARBA00006759"/>
    </source>
</evidence>
<comment type="similarity">
    <text evidence="2">Belongs to the metallo-beta-lactamase superfamily. Glyoxalase II family.</text>
</comment>
<dbReference type="Gene3D" id="3.60.15.10">
    <property type="entry name" value="Ribonuclease Z/Hydroxyacylglutathione hydrolase-like"/>
    <property type="match status" value="1"/>
</dbReference>
<feature type="domain" description="Metallo-beta-lactamase" evidence="9">
    <location>
        <begin position="12"/>
        <end position="172"/>
    </location>
</feature>
<evidence type="ECO:0000256" key="3">
    <source>
        <dbReference type="ARBA" id="ARBA00022723"/>
    </source>
</evidence>
<dbReference type="RefSeq" id="WP_190559464.1">
    <property type="nucleotide sequence ID" value="NZ_JACJQU010000004.1"/>
</dbReference>
<dbReference type="InterPro" id="IPR036866">
    <property type="entry name" value="RibonucZ/Hydroxyglut_hydro"/>
</dbReference>
<proteinExistence type="inferred from homology"/>
<keyword evidence="4" id="KW-0809">Transit peptide</keyword>
<dbReference type="AlphaFoldDB" id="A0A927A0I0"/>
<organism evidence="10 11">
    <name type="scientific">Anabaena sphaerica FACHB-251</name>
    <dbReference type="NCBI Taxonomy" id="2692883"/>
    <lineage>
        <taxon>Bacteria</taxon>
        <taxon>Bacillati</taxon>
        <taxon>Cyanobacteriota</taxon>
        <taxon>Cyanophyceae</taxon>
        <taxon>Nostocales</taxon>
        <taxon>Nostocaceae</taxon>
        <taxon>Anabaena</taxon>
    </lineage>
</organism>
<dbReference type="SMART" id="SM00849">
    <property type="entry name" value="Lactamase_B"/>
    <property type="match status" value="1"/>
</dbReference>
<dbReference type="SUPFAM" id="SSF56281">
    <property type="entry name" value="Metallo-hydrolase/oxidoreductase"/>
    <property type="match status" value="1"/>
</dbReference>
<dbReference type="FunFam" id="3.60.15.10:FF:000013">
    <property type="entry name" value="Persulfide dioxygenase ETHE1, mitochondrial"/>
    <property type="match status" value="1"/>
</dbReference>
<accession>A0A927A0I0</accession>
<dbReference type="GO" id="GO:0050313">
    <property type="term" value="F:sulfur dioxygenase activity"/>
    <property type="evidence" value="ECO:0007669"/>
    <property type="project" value="InterPro"/>
</dbReference>
<gene>
    <name evidence="10" type="ORF">H6G06_09655</name>
</gene>
<keyword evidence="11" id="KW-1185">Reference proteome</keyword>
<keyword evidence="7" id="KW-0560">Oxidoreductase</keyword>
<dbReference type="GO" id="GO:0070813">
    <property type="term" value="P:hydrogen sulfide metabolic process"/>
    <property type="evidence" value="ECO:0007669"/>
    <property type="project" value="TreeGrafter"/>
</dbReference>
<protein>
    <submittedName>
        <fullName evidence="10">MBL fold metallo-hydrolase</fullName>
    </submittedName>
</protein>
<evidence type="ECO:0000313" key="10">
    <source>
        <dbReference type="EMBL" id="MBD2293749.1"/>
    </source>
</evidence>
<dbReference type="PANTHER" id="PTHR43084">
    <property type="entry name" value="PERSULFIDE DIOXYGENASE ETHE1"/>
    <property type="match status" value="1"/>
</dbReference>
<evidence type="ECO:0000256" key="7">
    <source>
        <dbReference type="ARBA" id="ARBA00023002"/>
    </source>
</evidence>